<comment type="caution">
    <text evidence="2">The sequence shown here is derived from an EMBL/GenBank/DDBJ whole genome shotgun (WGS) entry which is preliminary data.</text>
</comment>
<keyword evidence="3" id="KW-1185">Reference proteome</keyword>
<accession>A0ABV4UFP8</accession>
<name>A0ABV4UFP8_9RHOO</name>
<feature type="transmembrane region" description="Helical" evidence="1">
    <location>
        <begin position="79"/>
        <end position="103"/>
    </location>
</feature>
<evidence type="ECO:0000313" key="3">
    <source>
        <dbReference type="Proteomes" id="UP001574673"/>
    </source>
</evidence>
<keyword evidence="1" id="KW-0812">Transmembrane</keyword>
<organism evidence="2 3">
    <name type="scientific">Dentiradicibacter hellwigii</name>
    <dbReference type="NCBI Taxonomy" id="3149053"/>
    <lineage>
        <taxon>Bacteria</taxon>
        <taxon>Pseudomonadati</taxon>
        <taxon>Pseudomonadota</taxon>
        <taxon>Betaproteobacteria</taxon>
        <taxon>Rhodocyclales</taxon>
        <taxon>Rhodocyclaceae</taxon>
        <taxon>Dentiradicibacter</taxon>
    </lineage>
</organism>
<dbReference type="EMBL" id="JBEUWX010000002">
    <property type="protein sequence ID" value="MFA9950191.1"/>
    <property type="molecule type" value="Genomic_DNA"/>
</dbReference>
<gene>
    <name evidence="2" type="ORF">ABCS64_07650</name>
</gene>
<keyword evidence="1" id="KW-0472">Membrane</keyword>
<feature type="transmembrane region" description="Helical" evidence="1">
    <location>
        <begin position="118"/>
        <end position="137"/>
    </location>
</feature>
<dbReference type="Proteomes" id="UP001574673">
    <property type="component" value="Unassembled WGS sequence"/>
</dbReference>
<dbReference type="RefSeq" id="WP_418891262.1">
    <property type="nucleotide sequence ID" value="NZ_JBEUWX010000002.1"/>
</dbReference>
<protein>
    <submittedName>
        <fullName evidence="2">Uncharacterized protein</fullName>
    </submittedName>
</protein>
<reference evidence="3" key="1">
    <citation type="submission" date="2024-06" db="EMBL/GenBank/DDBJ databases">
        <title>Radixoralia hellwigii gen. nov., sp nov., isolated from a root canal in the human oral cavity.</title>
        <authorList>
            <person name="Bartsch S."/>
            <person name="Wittmer A."/>
            <person name="Schulz A.-K."/>
            <person name="Neumann-Schaal M."/>
            <person name="Wolf J."/>
            <person name="Gronow S."/>
            <person name="Tennert C."/>
            <person name="Haecker G."/>
            <person name="Cieplik F."/>
            <person name="Al-Ahmad A."/>
        </authorList>
    </citation>
    <scope>NUCLEOTIDE SEQUENCE [LARGE SCALE GENOMIC DNA]</scope>
    <source>
        <strain evidence="3">Wk13</strain>
    </source>
</reference>
<sequence length="138" mass="15736">MVFVFLLGCVSLFFVMGHGTLLHFMLEEKGKIDIWSLFFPWPQKGKVVSIICLFISIIFLLLILVLPKEQYNDMFSVSSWKIFFVMTAFPLVSYLIFIASLLIKTSSGFAFKFSANNAVWRIVLAFGAIVSIVSWLFS</sequence>
<proteinExistence type="predicted"/>
<evidence type="ECO:0000256" key="1">
    <source>
        <dbReference type="SAM" id="Phobius"/>
    </source>
</evidence>
<evidence type="ECO:0000313" key="2">
    <source>
        <dbReference type="EMBL" id="MFA9950191.1"/>
    </source>
</evidence>
<feature type="transmembrane region" description="Helical" evidence="1">
    <location>
        <begin position="47"/>
        <end position="67"/>
    </location>
</feature>
<keyword evidence="1" id="KW-1133">Transmembrane helix</keyword>